<feature type="transmembrane region" description="Helical" evidence="6">
    <location>
        <begin position="280"/>
        <end position="299"/>
    </location>
</feature>
<feature type="domain" description="ABC3 transporter permease C-terminal" evidence="7">
    <location>
        <begin position="283"/>
        <end position="397"/>
    </location>
</feature>
<keyword evidence="5 6" id="KW-0472">Membrane</keyword>
<keyword evidence="2" id="KW-1003">Cell membrane</keyword>
<evidence type="ECO:0000256" key="3">
    <source>
        <dbReference type="ARBA" id="ARBA00022692"/>
    </source>
</evidence>
<dbReference type="InterPro" id="IPR003838">
    <property type="entry name" value="ABC3_permease_C"/>
</dbReference>
<evidence type="ECO:0000256" key="1">
    <source>
        <dbReference type="ARBA" id="ARBA00004651"/>
    </source>
</evidence>
<feature type="transmembrane region" description="Helical" evidence="6">
    <location>
        <begin position="21"/>
        <end position="41"/>
    </location>
</feature>
<reference evidence="9 10" key="1">
    <citation type="submission" date="2016-11" db="EMBL/GenBank/DDBJ databases">
        <authorList>
            <person name="Jaros S."/>
            <person name="Januszkiewicz K."/>
            <person name="Wedrychowicz H."/>
        </authorList>
    </citation>
    <scope>NUCLEOTIDE SEQUENCE [LARGE SCALE GENOMIC DNA]</scope>
    <source>
        <strain evidence="9 10">DSM 24787</strain>
    </source>
</reference>
<keyword evidence="4 6" id="KW-1133">Transmembrane helix</keyword>
<proteinExistence type="predicted"/>
<feature type="transmembrane region" description="Helical" evidence="6">
    <location>
        <begin position="371"/>
        <end position="394"/>
    </location>
</feature>
<dbReference type="InterPro" id="IPR025857">
    <property type="entry name" value="MacB_PCD"/>
</dbReference>
<evidence type="ECO:0000313" key="10">
    <source>
        <dbReference type="Proteomes" id="UP000185003"/>
    </source>
</evidence>
<name>A0A1N6DA46_9BACT</name>
<protein>
    <submittedName>
        <fullName evidence="9">FtsX-like permease family protein</fullName>
    </submittedName>
</protein>
<evidence type="ECO:0000259" key="7">
    <source>
        <dbReference type="Pfam" id="PF02687"/>
    </source>
</evidence>
<evidence type="ECO:0000313" key="9">
    <source>
        <dbReference type="EMBL" id="SIN67659.1"/>
    </source>
</evidence>
<keyword evidence="10" id="KW-1185">Reference proteome</keyword>
<dbReference type="PANTHER" id="PTHR30572:SF18">
    <property type="entry name" value="ABC-TYPE MACROLIDE FAMILY EXPORT SYSTEM PERMEASE COMPONENT 2"/>
    <property type="match status" value="1"/>
</dbReference>
<keyword evidence="3 6" id="KW-0812">Transmembrane</keyword>
<feature type="transmembrane region" description="Helical" evidence="6">
    <location>
        <begin position="663"/>
        <end position="687"/>
    </location>
</feature>
<feature type="domain" description="ABC3 transporter permease C-terminal" evidence="7">
    <location>
        <begin position="666"/>
        <end position="779"/>
    </location>
</feature>
<evidence type="ECO:0000256" key="5">
    <source>
        <dbReference type="ARBA" id="ARBA00023136"/>
    </source>
</evidence>
<feature type="domain" description="MacB-like periplasmic core" evidence="8">
    <location>
        <begin position="20"/>
        <end position="236"/>
    </location>
</feature>
<evidence type="ECO:0000259" key="8">
    <source>
        <dbReference type="Pfam" id="PF12704"/>
    </source>
</evidence>
<dbReference type="Proteomes" id="UP000185003">
    <property type="component" value="Unassembled WGS sequence"/>
</dbReference>
<dbReference type="Pfam" id="PF12704">
    <property type="entry name" value="MacB_PCD"/>
    <property type="match status" value="1"/>
</dbReference>
<dbReference type="GO" id="GO:0022857">
    <property type="term" value="F:transmembrane transporter activity"/>
    <property type="evidence" value="ECO:0007669"/>
    <property type="project" value="TreeGrafter"/>
</dbReference>
<feature type="transmembrane region" description="Helical" evidence="6">
    <location>
        <begin position="699"/>
        <end position="727"/>
    </location>
</feature>
<dbReference type="OrthoDB" id="5933722at2"/>
<organism evidence="9 10">
    <name type="scientific">Chitinophaga niabensis</name>
    <dbReference type="NCBI Taxonomy" id="536979"/>
    <lineage>
        <taxon>Bacteria</taxon>
        <taxon>Pseudomonadati</taxon>
        <taxon>Bacteroidota</taxon>
        <taxon>Chitinophagia</taxon>
        <taxon>Chitinophagales</taxon>
        <taxon>Chitinophagaceae</taxon>
        <taxon>Chitinophaga</taxon>
    </lineage>
</organism>
<dbReference type="AlphaFoldDB" id="A0A1N6DA46"/>
<feature type="transmembrane region" description="Helical" evidence="6">
    <location>
        <begin position="747"/>
        <end position="767"/>
    </location>
</feature>
<feature type="transmembrane region" description="Helical" evidence="6">
    <location>
        <begin position="333"/>
        <end position="351"/>
    </location>
</feature>
<gene>
    <name evidence="9" type="ORF">SAMN04488055_0526</name>
</gene>
<dbReference type="GO" id="GO:0005886">
    <property type="term" value="C:plasma membrane"/>
    <property type="evidence" value="ECO:0007669"/>
    <property type="project" value="UniProtKB-SubCell"/>
</dbReference>
<comment type="subcellular location">
    <subcellularLocation>
        <location evidence="1">Cell membrane</location>
        <topology evidence="1">Multi-pass membrane protein</topology>
    </subcellularLocation>
</comment>
<dbReference type="PANTHER" id="PTHR30572">
    <property type="entry name" value="MEMBRANE COMPONENT OF TRANSPORTER-RELATED"/>
    <property type="match status" value="1"/>
</dbReference>
<dbReference type="RefSeq" id="WP_074237633.1">
    <property type="nucleotide sequence ID" value="NZ_FSRA01000001.1"/>
</dbReference>
<dbReference type="STRING" id="536979.SAMN04488055_0526"/>
<dbReference type="EMBL" id="FSRA01000001">
    <property type="protein sequence ID" value="SIN67659.1"/>
    <property type="molecule type" value="Genomic_DNA"/>
</dbReference>
<evidence type="ECO:0000256" key="2">
    <source>
        <dbReference type="ARBA" id="ARBA00022475"/>
    </source>
</evidence>
<accession>A0A1N6DA46</accession>
<feature type="transmembrane region" description="Helical" evidence="6">
    <location>
        <begin position="419"/>
        <end position="438"/>
    </location>
</feature>
<sequence length="786" mass="87983">MLKNYIKVAFRYLLRNKAFSFINISGLVLGMSSAMLILLWIQFEVSYDRFHHHPERLYEVWTNNVVGGKVESNINTPELMGPAIVSDVPEAEAVARFGGGGVLLFTYGEKQISGKGNWVDPAFLKMFNFPLLEGDINTLLNDPFSIVLTQALAHKLFGNISALGKSLRVGAEENFTVTGVLKDLPGNSMFDFDYLNSSLLRQSRGFTDKDWTNISPRTFVLLKANTSAALVNDKLKGMISAYSNKRSSTEAFLYPVSQEYLYGKFENGVPVGGRITKVRTFTLIALLILLIACINFMNLSTARSEKRAKEVGVRKVAGANKEALIGQFLGESLLIAFIAGVLAIVTVIFVLPSFNALINKTLIFHFDRPEWWLAITGFILLTGFLAGSYPALFLSRFRPAQVLKGSFKNVHALVTPRKVLVVLQFSFAIGLIICTIIIRQQLKYGQNREVGYERRDLVYTFMKGEVNKNYQLIKDELLDNGFASAVTKTQNPITQIWSTGLSMQWKGKPENEKVMVKRYVADGDMVKTFGMQLVQGRDLDVKTYPTDSTACLINEAAVKAMGFANPLGEMIFDDPVKWHVVGVVKDFISESPYEAIKPFMVKGPKEGMGVLHIKLSNKYTTAEALAGVEAVFRKYNPQYPFESFFVDEQYARKFGEQQFMTRLIGLFSGLAILIACLGLLGLTIYMAENRTKEIGIRKVMGASVFNITCLLTTDFMKLVVVALFIASPVAWYFMDQWLDNYNYRIHISWWVFLLAGTGALTVAFFTISVQTIRAASINPVRSLRIE</sequence>
<evidence type="ECO:0000256" key="4">
    <source>
        <dbReference type="ARBA" id="ARBA00022989"/>
    </source>
</evidence>
<dbReference type="InterPro" id="IPR050250">
    <property type="entry name" value="Macrolide_Exporter_MacB"/>
</dbReference>
<dbReference type="Pfam" id="PF02687">
    <property type="entry name" value="FtsX"/>
    <property type="match status" value="2"/>
</dbReference>
<evidence type="ECO:0000256" key="6">
    <source>
        <dbReference type="SAM" id="Phobius"/>
    </source>
</evidence>